<keyword evidence="1" id="KW-0808">Transferase</keyword>
<reference evidence="2" key="1">
    <citation type="submission" date="2023-03" db="EMBL/GenBank/DDBJ databases">
        <title>Borrelidin-producing and root-colonizing Streptomyces rochei is a potent biopesticide for soil-borne oomycete-caused plant diseases.</title>
        <authorList>
            <person name="Zhou D."/>
            <person name="Wang X."/>
            <person name="Navarro-Munoz J.C."/>
            <person name="Li W."/>
            <person name="Li J."/>
            <person name="Jiu M."/>
            <person name="Deng S."/>
            <person name="Ye Y."/>
            <person name="Daly P."/>
            <person name="Wei L."/>
        </authorList>
    </citation>
    <scope>NUCLEOTIDE SEQUENCE</scope>
    <source>
        <strain evidence="2">JK1</strain>
    </source>
</reference>
<gene>
    <name evidence="2" type="ORF">P7W03_03785</name>
</gene>
<evidence type="ECO:0000313" key="3">
    <source>
        <dbReference type="Proteomes" id="UP001231701"/>
    </source>
</evidence>
<dbReference type="PANTHER" id="PTHR12149:SF8">
    <property type="entry name" value="PROTEIN-RIBULOSAMINE 3-KINASE"/>
    <property type="match status" value="1"/>
</dbReference>
<sequence length="297" mass="31130">MAVPPTPPASPLSVAAAAAARFTGRQVTGERPLSASLTEVDLDDGRTVMVKRGEGTGAARAEAAGLRWLAAAGTVRIPAVHGDDERWLVTDRVALGRAGAGAADRFGRDLAALHASGAPAFGAAPPGGPEDAYIGLAPMRNAAGDDWPRWYAEHRVLPYLRRAVDAGTLRAAEATDVERVCERLPGLAGPPEPPARLHGDLWSGNVLWGADGQVHLIDPAAHGGHRETDLAMLRLFGCPHLDRILAAYDEAAPLAEGWADRGGVHQLFPLLVHAVLFGRGYAEQALAAARSALRRAP</sequence>
<dbReference type="GeneID" id="90941115"/>
<dbReference type="AlphaFoldDB" id="A0AAX3ZBZ2"/>
<protein>
    <submittedName>
        <fullName evidence="2">Fructosamine kinase family protein</fullName>
    </submittedName>
</protein>
<dbReference type="Proteomes" id="UP001231701">
    <property type="component" value="Chromosome"/>
</dbReference>
<dbReference type="SUPFAM" id="SSF56112">
    <property type="entry name" value="Protein kinase-like (PK-like)"/>
    <property type="match status" value="1"/>
</dbReference>
<name>A0AAX3ZBZ2_STRRO</name>
<dbReference type="Gene3D" id="3.30.200.20">
    <property type="entry name" value="Phosphorylase Kinase, domain 1"/>
    <property type="match status" value="1"/>
</dbReference>
<dbReference type="GO" id="GO:0016301">
    <property type="term" value="F:kinase activity"/>
    <property type="evidence" value="ECO:0007669"/>
    <property type="project" value="UniProtKB-UniRule"/>
</dbReference>
<dbReference type="RefSeq" id="WP_306691585.1">
    <property type="nucleotide sequence ID" value="NZ_CP121271.1"/>
</dbReference>
<dbReference type="EMBL" id="CP121271">
    <property type="protein sequence ID" value="WMC84726.1"/>
    <property type="molecule type" value="Genomic_DNA"/>
</dbReference>
<dbReference type="Gene3D" id="1.10.510.10">
    <property type="entry name" value="Transferase(Phosphotransferase) domain 1"/>
    <property type="match status" value="1"/>
</dbReference>
<organism evidence="2 3">
    <name type="scientific">Streptomyces rochei</name>
    <name type="common">Streptomyces parvullus</name>
    <dbReference type="NCBI Taxonomy" id="1928"/>
    <lineage>
        <taxon>Bacteria</taxon>
        <taxon>Bacillati</taxon>
        <taxon>Actinomycetota</taxon>
        <taxon>Actinomycetes</taxon>
        <taxon>Kitasatosporales</taxon>
        <taxon>Streptomycetaceae</taxon>
        <taxon>Streptomyces</taxon>
        <taxon>Streptomyces rochei group</taxon>
    </lineage>
</organism>
<proteinExistence type="inferred from homology"/>
<evidence type="ECO:0000256" key="1">
    <source>
        <dbReference type="PIRNR" id="PIRNR006221"/>
    </source>
</evidence>
<keyword evidence="1 2" id="KW-0418">Kinase</keyword>
<dbReference type="Pfam" id="PF03881">
    <property type="entry name" value="Fructosamin_kin"/>
    <property type="match status" value="1"/>
</dbReference>
<dbReference type="Gene3D" id="1.20.1270.240">
    <property type="match status" value="1"/>
</dbReference>
<dbReference type="InterPro" id="IPR016477">
    <property type="entry name" value="Fructo-/Ketosamine-3-kinase"/>
</dbReference>
<dbReference type="PANTHER" id="PTHR12149">
    <property type="entry name" value="FRUCTOSAMINE 3 KINASE-RELATED PROTEIN"/>
    <property type="match status" value="1"/>
</dbReference>
<accession>A0AAX3ZBZ2</accession>
<dbReference type="InterPro" id="IPR011009">
    <property type="entry name" value="Kinase-like_dom_sf"/>
</dbReference>
<comment type="similarity">
    <text evidence="1">Belongs to the fructosamine kinase family.</text>
</comment>
<dbReference type="PIRSF" id="PIRSF006221">
    <property type="entry name" value="Ketosamine-3-kinase"/>
    <property type="match status" value="1"/>
</dbReference>
<evidence type="ECO:0000313" key="2">
    <source>
        <dbReference type="EMBL" id="WMC84726.1"/>
    </source>
</evidence>